<protein>
    <submittedName>
        <fullName evidence="3 4">Uncharacterized protein LOC109373331</fullName>
    </submittedName>
</protein>
<dbReference type="GeneID" id="109373331"/>
<keyword evidence="2" id="KW-1185">Reference proteome</keyword>
<feature type="region of interest" description="Disordered" evidence="1">
    <location>
        <begin position="155"/>
        <end position="181"/>
    </location>
</feature>
<proteinExistence type="predicted"/>
<sequence length="207" mass="23005">MTQYRPVHRSQNLAQDPTQNPTSQEHLVDFQIPTSLMGIQREVAAAAEQEVEAAVEQEEIRGTMEKDRLSPRAWSPASWRLSSWPWLGPSPALSPTRRRSCASKRTPTKVTSTWKAIGTPTWSRPCNGLFWRNRGAWQQKQPNIHSRITRLTCSASKKQTPAQAEPAPLGAAPPAPPGPVAPGTASVLPCLRARWIPRFHPEMCFAC</sequence>
<feature type="compositionally biased region" description="Pro residues" evidence="1">
    <location>
        <begin position="171"/>
        <end position="180"/>
    </location>
</feature>
<name>A0A8B7Q2I1_HIPAR</name>
<feature type="region of interest" description="Disordered" evidence="1">
    <location>
        <begin position="1"/>
        <end position="24"/>
    </location>
</feature>
<reference evidence="3 4" key="1">
    <citation type="submission" date="2025-04" db="UniProtKB">
        <authorList>
            <consortium name="RefSeq"/>
        </authorList>
    </citation>
    <scope>IDENTIFICATION</scope>
    <source>
        <tissue evidence="3 4">Muscle</tissue>
    </source>
</reference>
<accession>A0A8B7Q2I1</accession>
<dbReference type="RefSeq" id="XP_019482646.1">
    <property type="nucleotide sequence ID" value="XM_019627101.1"/>
</dbReference>
<dbReference type="KEGG" id="hai:109373331"/>
<dbReference type="Proteomes" id="UP000694851">
    <property type="component" value="Unplaced"/>
</dbReference>
<feature type="region of interest" description="Disordered" evidence="1">
    <location>
        <begin position="92"/>
        <end position="112"/>
    </location>
</feature>
<evidence type="ECO:0000313" key="2">
    <source>
        <dbReference type="Proteomes" id="UP000694851"/>
    </source>
</evidence>
<feature type="compositionally biased region" description="Polar residues" evidence="1">
    <location>
        <begin position="103"/>
        <end position="112"/>
    </location>
</feature>
<evidence type="ECO:0000313" key="4">
    <source>
        <dbReference type="RefSeq" id="XP_019482647.1"/>
    </source>
</evidence>
<organism evidence="2 3">
    <name type="scientific">Hipposideros armiger</name>
    <name type="common">Great Himalayan leaf-nosed bat</name>
    <dbReference type="NCBI Taxonomy" id="186990"/>
    <lineage>
        <taxon>Eukaryota</taxon>
        <taxon>Metazoa</taxon>
        <taxon>Chordata</taxon>
        <taxon>Craniata</taxon>
        <taxon>Vertebrata</taxon>
        <taxon>Euteleostomi</taxon>
        <taxon>Mammalia</taxon>
        <taxon>Eutheria</taxon>
        <taxon>Laurasiatheria</taxon>
        <taxon>Chiroptera</taxon>
        <taxon>Yinpterochiroptera</taxon>
        <taxon>Rhinolophoidea</taxon>
        <taxon>Hipposideridae</taxon>
        <taxon>Hipposideros</taxon>
    </lineage>
</organism>
<evidence type="ECO:0000256" key="1">
    <source>
        <dbReference type="SAM" id="MobiDB-lite"/>
    </source>
</evidence>
<dbReference type="AlphaFoldDB" id="A0A8B7Q2I1"/>
<feature type="compositionally biased region" description="Low complexity" evidence="1">
    <location>
        <begin position="161"/>
        <end position="170"/>
    </location>
</feature>
<evidence type="ECO:0000313" key="3">
    <source>
        <dbReference type="RefSeq" id="XP_019482646.1"/>
    </source>
</evidence>
<dbReference type="RefSeq" id="XP_019482647.1">
    <property type="nucleotide sequence ID" value="XM_019627102.1"/>
</dbReference>
<gene>
    <name evidence="3 4" type="primary">LOC109373331</name>
</gene>